<feature type="domain" description="Amphi-Trp" evidence="1">
    <location>
        <begin position="30"/>
        <end position="99"/>
    </location>
</feature>
<gene>
    <name evidence="2" type="ORF">Bravens_00873</name>
</gene>
<organism evidence="2 3">
    <name type="scientific">Brevibacterium ravenspurgense</name>
    <dbReference type="NCBI Taxonomy" id="479117"/>
    <lineage>
        <taxon>Bacteria</taxon>
        <taxon>Bacillati</taxon>
        <taxon>Actinomycetota</taxon>
        <taxon>Actinomycetes</taxon>
        <taxon>Micrococcales</taxon>
        <taxon>Brevibacteriaceae</taxon>
        <taxon>Brevibacterium</taxon>
    </lineage>
</organism>
<dbReference type="AlphaFoldDB" id="A0A150H9C1"/>
<dbReference type="InterPro" id="IPR027598">
    <property type="entry name" value="Amphi-Trp_dom"/>
</dbReference>
<evidence type="ECO:0000259" key="1">
    <source>
        <dbReference type="Pfam" id="PF20068"/>
    </source>
</evidence>
<evidence type="ECO:0000313" key="2">
    <source>
        <dbReference type="EMBL" id="KXZ58692.1"/>
    </source>
</evidence>
<dbReference type="Pfam" id="PF20068">
    <property type="entry name" value="Amphi-Trp"/>
    <property type="match status" value="1"/>
</dbReference>
<evidence type="ECO:0000313" key="3">
    <source>
        <dbReference type="Proteomes" id="UP000243589"/>
    </source>
</evidence>
<dbReference type="Proteomes" id="UP000243589">
    <property type="component" value="Unassembled WGS sequence"/>
</dbReference>
<name>A0A150H9C1_9MICO</name>
<dbReference type="NCBIfam" id="TIGR04354">
    <property type="entry name" value="amphi-Trp"/>
    <property type="match status" value="1"/>
</dbReference>
<sequence length="99" mass="11328">MTLPPLKPPAAAHRAFIFRCLNGRMSELFEHETEETMTREQAAERLRELADALARQNKVRVTDGEHDVTVDVPDTVTYEYEIEVKEGGKSEIEIAITWK</sequence>
<reference evidence="2 3" key="1">
    <citation type="submission" date="2016-01" db="EMBL/GenBank/DDBJ databases">
        <title>Use of Whole Genome Sequencing to ascertain that Brevibacterium massiliense (Roux, Raoult 2009) is a later heterotypic synonym of Brevibacterium ravenspurgense (Mages 2008).</title>
        <authorList>
            <person name="Bernier A.-M."/>
            <person name="Burdz T."/>
            <person name="Huynh C."/>
            <person name="Pachecho A.L."/>
            <person name="Wiebe D."/>
            <person name="Bonner C."/>
            <person name="Bernard K."/>
        </authorList>
    </citation>
    <scope>NUCLEOTIDE SEQUENCE [LARGE SCALE GENOMIC DNA]</scope>
    <source>
        <strain evidence="2 3">CCUG56047</strain>
    </source>
</reference>
<dbReference type="EMBL" id="LQQC01000009">
    <property type="protein sequence ID" value="KXZ58692.1"/>
    <property type="molecule type" value="Genomic_DNA"/>
</dbReference>
<comment type="caution">
    <text evidence="2">The sequence shown here is derived from an EMBL/GenBank/DDBJ whole genome shotgun (WGS) entry which is preliminary data.</text>
</comment>
<dbReference type="PATRIC" id="fig|479117.4.peg.876"/>
<keyword evidence="3" id="KW-1185">Reference proteome</keyword>
<proteinExistence type="predicted"/>
<accession>A0A150H9C1</accession>
<protein>
    <recommendedName>
        <fullName evidence="1">Amphi-Trp domain-containing protein</fullName>
    </recommendedName>
</protein>